<dbReference type="AlphaFoldDB" id="A0AAD1D753"/>
<reference evidence="1 2" key="1">
    <citation type="submission" date="2018-06" db="EMBL/GenBank/DDBJ databases">
        <title>Complete Genome Sequence of the Microcystin-Degrading Bacterium Sphingosinicella microcystinivorans Strain B-9.</title>
        <authorList>
            <person name="Jin H."/>
            <person name="Nishizawa T."/>
            <person name="Guo Y."/>
            <person name="Nishizawa A."/>
            <person name="Park H."/>
            <person name="Kato H."/>
            <person name="Tsuji K."/>
            <person name="Harada K."/>
        </authorList>
    </citation>
    <scope>NUCLEOTIDE SEQUENCE [LARGE SCALE GENOMIC DNA]</scope>
    <source>
        <strain evidence="1 2">B9</strain>
    </source>
</reference>
<accession>A0AAD1D753</accession>
<evidence type="ECO:0000313" key="1">
    <source>
        <dbReference type="EMBL" id="BBE34638.1"/>
    </source>
</evidence>
<dbReference type="Proteomes" id="UP000275727">
    <property type="component" value="Chromosome"/>
</dbReference>
<dbReference type="EMBL" id="AP018711">
    <property type="protein sequence ID" value="BBE34638.1"/>
    <property type="molecule type" value="Genomic_DNA"/>
</dbReference>
<protein>
    <submittedName>
        <fullName evidence="1">Uncharacterized protein</fullName>
    </submittedName>
</protein>
<dbReference type="RefSeq" id="WP_126494731.1">
    <property type="nucleotide sequence ID" value="NZ_AP018711.1"/>
</dbReference>
<organism evidence="1 2">
    <name type="scientific">Sphingosinicella microcystinivorans</name>
    <dbReference type="NCBI Taxonomy" id="335406"/>
    <lineage>
        <taxon>Bacteria</taxon>
        <taxon>Pseudomonadati</taxon>
        <taxon>Pseudomonadota</taxon>
        <taxon>Alphaproteobacteria</taxon>
        <taxon>Sphingomonadales</taxon>
        <taxon>Sphingosinicellaceae</taxon>
        <taxon>Sphingosinicella</taxon>
    </lineage>
</organism>
<evidence type="ECO:0000313" key="2">
    <source>
        <dbReference type="Proteomes" id="UP000275727"/>
    </source>
</evidence>
<sequence>MSDHSFPLAMAAIHMSLHSLRILAQRGLVSPEDADESLDGVFETLENLEPERLVVVQRHLDPLFAEIKQIASAKWKPAE</sequence>
<gene>
    <name evidence="1" type="ORF">SmB9_22960</name>
</gene>
<name>A0AAD1D753_SPHMI</name>
<dbReference type="KEGG" id="smic:SmB9_22960"/>
<proteinExistence type="predicted"/>